<comment type="caution">
    <text evidence="1">The sequence shown here is derived from an EMBL/GenBank/DDBJ whole genome shotgun (WGS) entry which is preliminary data.</text>
</comment>
<dbReference type="EMBL" id="BAAAWD010000001">
    <property type="protein sequence ID" value="GAA2985194.1"/>
    <property type="molecule type" value="Genomic_DNA"/>
</dbReference>
<gene>
    <name evidence="1" type="ORF">GCM10017559_00940</name>
</gene>
<dbReference type="Pfam" id="PF02445">
    <property type="entry name" value="NadA"/>
    <property type="match status" value="1"/>
</dbReference>
<dbReference type="InterPro" id="IPR036094">
    <property type="entry name" value="NadA_sf"/>
</dbReference>
<dbReference type="SUPFAM" id="SSF142754">
    <property type="entry name" value="NadA-like"/>
    <property type="match status" value="1"/>
</dbReference>
<evidence type="ECO:0000313" key="1">
    <source>
        <dbReference type="EMBL" id="GAA2985194.1"/>
    </source>
</evidence>
<evidence type="ECO:0000313" key="2">
    <source>
        <dbReference type="Proteomes" id="UP001499930"/>
    </source>
</evidence>
<keyword evidence="2" id="KW-1185">Reference proteome</keyword>
<protein>
    <recommendedName>
        <fullName evidence="3">Quinolinate synthase</fullName>
    </recommendedName>
</protein>
<dbReference type="Proteomes" id="UP001499930">
    <property type="component" value="Unassembled WGS sequence"/>
</dbReference>
<sequence>MVYDPHRPGGGLTPERLAAATVILWKGHCSVHGRFSAHCVDDVRARIPGVTCWSTRAARGVTKADHVGSTE</sequence>
<name>A0ABN3XPK9_9ACTN</name>
<dbReference type="RefSeq" id="WP_344886747.1">
    <property type="nucleotide sequence ID" value="NZ_BAAAWD010000001.1"/>
</dbReference>
<reference evidence="1 2" key="1">
    <citation type="journal article" date="2019" name="Int. J. Syst. Evol. Microbiol.">
        <title>The Global Catalogue of Microorganisms (GCM) 10K type strain sequencing project: providing services to taxonomists for standard genome sequencing and annotation.</title>
        <authorList>
            <consortium name="The Broad Institute Genomics Platform"/>
            <consortium name="The Broad Institute Genome Sequencing Center for Infectious Disease"/>
            <person name="Wu L."/>
            <person name="Ma J."/>
        </authorList>
    </citation>
    <scope>NUCLEOTIDE SEQUENCE [LARGE SCALE GENOMIC DNA]</scope>
    <source>
        <strain evidence="1 2">JCM 3106</strain>
    </source>
</reference>
<organism evidence="1 2">
    <name type="scientific">Streptosporangium longisporum</name>
    <dbReference type="NCBI Taxonomy" id="46187"/>
    <lineage>
        <taxon>Bacteria</taxon>
        <taxon>Bacillati</taxon>
        <taxon>Actinomycetota</taxon>
        <taxon>Actinomycetes</taxon>
        <taxon>Streptosporangiales</taxon>
        <taxon>Streptosporangiaceae</taxon>
        <taxon>Streptosporangium</taxon>
    </lineage>
</organism>
<accession>A0ABN3XPK9</accession>
<dbReference type="InterPro" id="IPR003473">
    <property type="entry name" value="NadA"/>
</dbReference>
<proteinExistence type="predicted"/>
<evidence type="ECO:0008006" key="3">
    <source>
        <dbReference type="Google" id="ProtNLM"/>
    </source>
</evidence>